<accession>A0A9W6P5S3</accession>
<dbReference type="Gene3D" id="1.10.1660.10">
    <property type="match status" value="1"/>
</dbReference>
<dbReference type="EMBL" id="BSQG01000002">
    <property type="protein sequence ID" value="GLU47586.1"/>
    <property type="molecule type" value="Genomic_DNA"/>
</dbReference>
<evidence type="ECO:0000313" key="3">
    <source>
        <dbReference type="Proteomes" id="UP001165092"/>
    </source>
</evidence>
<comment type="caution">
    <text evidence="2">The sequence shown here is derived from an EMBL/GenBank/DDBJ whole genome shotgun (WGS) entry which is preliminary data.</text>
</comment>
<dbReference type="InterPro" id="IPR009061">
    <property type="entry name" value="DNA-bd_dom_put_sf"/>
</dbReference>
<keyword evidence="3" id="KW-1185">Reference proteome</keyword>
<dbReference type="AlphaFoldDB" id="A0A9W6P5S3"/>
<organism evidence="2 3">
    <name type="scientific">Nocardiopsis ansamitocini</name>
    <dbReference type="NCBI Taxonomy" id="1670832"/>
    <lineage>
        <taxon>Bacteria</taxon>
        <taxon>Bacillati</taxon>
        <taxon>Actinomycetota</taxon>
        <taxon>Actinomycetes</taxon>
        <taxon>Streptosporangiales</taxon>
        <taxon>Nocardiopsidaceae</taxon>
        <taxon>Nocardiopsis</taxon>
    </lineage>
</organism>
<feature type="compositionally biased region" description="Pro residues" evidence="1">
    <location>
        <begin position="7"/>
        <end position="16"/>
    </location>
</feature>
<dbReference type="Proteomes" id="UP001165092">
    <property type="component" value="Unassembled WGS sequence"/>
</dbReference>
<name>A0A9W6P5S3_9ACTN</name>
<sequence length="92" mass="9796">MSCTDPTPAPSGPDPDTPLEGVHGALLMNHQVATLFGVDASTVARWGSHGLITYVTTPGGARRYPAHQFRALLRETPRTHPAPLSQDTPNGR</sequence>
<dbReference type="SUPFAM" id="SSF46955">
    <property type="entry name" value="Putative DNA-binding domain"/>
    <property type="match status" value="1"/>
</dbReference>
<gene>
    <name evidence="2" type="ORF">Nans01_19370</name>
</gene>
<reference evidence="2" key="1">
    <citation type="submission" date="2023-02" db="EMBL/GenBank/DDBJ databases">
        <title>Nocardiopsis ansamitocini NBRC 112285.</title>
        <authorList>
            <person name="Ichikawa N."/>
            <person name="Sato H."/>
            <person name="Tonouchi N."/>
        </authorList>
    </citation>
    <scope>NUCLEOTIDE SEQUENCE</scope>
    <source>
        <strain evidence="2">NBRC 112285</strain>
    </source>
</reference>
<protein>
    <submittedName>
        <fullName evidence="2">Uncharacterized protein</fullName>
    </submittedName>
</protein>
<evidence type="ECO:0000256" key="1">
    <source>
        <dbReference type="SAM" id="MobiDB-lite"/>
    </source>
</evidence>
<feature type="region of interest" description="Disordered" evidence="1">
    <location>
        <begin position="1"/>
        <end position="21"/>
    </location>
</feature>
<proteinExistence type="predicted"/>
<dbReference type="RefSeq" id="WP_349497196.1">
    <property type="nucleotide sequence ID" value="NZ_BSQG01000002.1"/>
</dbReference>
<evidence type="ECO:0000313" key="2">
    <source>
        <dbReference type="EMBL" id="GLU47586.1"/>
    </source>
</evidence>